<dbReference type="PANTHER" id="PTHR30536">
    <property type="entry name" value="ALTRONATE/GALACTARATE DEHYDRATASE"/>
    <property type="match status" value="1"/>
</dbReference>
<dbReference type="GO" id="GO:0016829">
    <property type="term" value="F:lyase activity"/>
    <property type="evidence" value="ECO:0007669"/>
    <property type="project" value="UniProtKB-KW"/>
</dbReference>
<accession>A0A7Y0EMR4</accession>
<evidence type="ECO:0000256" key="2">
    <source>
        <dbReference type="ARBA" id="ARBA00023239"/>
    </source>
</evidence>
<dbReference type="CDD" id="cd11613">
    <property type="entry name" value="SAF_AH_GD"/>
    <property type="match status" value="1"/>
</dbReference>
<dbReference type="Pfam" id="PF04295">
    <property type="entry name" value="GD_AH_second"/>
    <property type="match status" value="1"/>
</dbReference>
<proteinExistence type="inferred from homology"/>
<dbReference type="SMART" id="SM00858">
    <property type="entry name" value="SAF"/>
    <property type="match status" value="1"/>
</dbReference>
<sequence length="552" mass="59785">MNAEQLTSEYSSTSAPKDACADVRADLPADNGGFIRTCGDGFGKDHDYIAELPEKSGRDTIFLAKGDMVCVAARAIKAGETVEVDGNDPVTVLEDVPRGHKIALVDVPEGENVIKYGFAIGRAKQPIKRGEWVHTHNIATNLGANLEYTYEPTDDTVKPGQPTMTFQGYRRSNGKVGIRNDLYIVPTVGCISGLVATMARMFTARHNGNGNFDSVIVARHPYGCSQLGGDLEWTQNTLRGIVEHPNAGGVLVVGLGCENNQMALFKAGLEGIDETRVKTMICQDEPDEFDRAADLLEELNEAAKNDHREPIPMNELKVGVECGGSDGMSGITANPMVGRFAEWLVSQGGSVVLSEVPEMFGAETVLMSQARDEGVFHDIVDLINNFKGHFRKYGEIISDNPSPGNKAGGITTLEDKSLGCIRKGGKCEVEDVILYGHRIKRNGLSLMQTPGNDMVSTTAKGSAGCNLILFTTGRGTPFGCFVPTIKVATNTPLAEKKKRWIDFNAGRLLDEPASVVDEDFRKLVLEVVNGRRTNNEKNAMQETVIFKDGPTE</sequence>
<evidence type="ECO:0000313" key="5">
    <source>
        <dbReference type="Proteomes" id="UP000532194"/>
    </source>
</evidence>
<dbReference type="InterPro" id="IPR013974">
    <property type="entry name" value="SAF"/>
</dbReference>
<dbReference type="InterPro" id="IPR007392">
    <property type="entry name" value="GD_AH_second"/>
</dbReference>
<dbReference type="InterPro" id="IPR048332">
    <property type="entry name" value="GD_AH_C"/>
</dbReference>
<keyword evidence="2" id="KW-0456">Lyase</keyword>
<keyword evidence="5" id="KW-1185">Reference proteome</keyword>
<keyword evidence="4" id="KW-0378">Hydrolase</keyword>
<organism evidence="4 5">
    <name type="scientific">Bifidobacterium oedipodis</name>
    <dbReference type="NCBI Taxonomy" id="2675322"/>
    <lineage>
        <taxon>Bacteria</taxon>
        <taxon>Bacillati</taxon>
        <taxon>Actinomycetota</taxon>
        <taxon>Actinomycetes</taxon>
        <taxon>Bifidobacteriales</taxon>
        <taxon>Bifidobacteriaceae</taxon>
        <taxon>Bifidobacterium</taxon>
    </lineage>
</organism>
<comment type="caution">
    <text evidence="4">The sequence shown here is derived from an EMBL/GenBank/DDBJ whole genome shotgun (WGS) entry which is preliminary data.</text>
</comment>
<protein>
    <submittedName>
        <fullName evidence="4">Altronate hydrolase</fullName>
    </submittedName>
</protein>
<dbReference type="PANTHER" id="PTHR30536:SF5">
    <property type="entry name" value="ALTRONATE DEHYDRATASE"/>
    <property type="match status" value="1"/>
</dbReference>
<dbReference type="Gene3D" id="2.30.130.110">
    <property type="match status" value="1"/>
</dbReference>
<dbReference type="GO" id="GO:0019698">
    <property type="term" value="P:D-galacturonate catabolic process"/>
    <property type="evidence" value="ECO:0007669"/>
    <property type="project" value="TreeGrafter"/>
</dbReference>
<evidence type="ECO:0000313" key="4">
    <source>
        <dbReference type="EMBL" id="NMM93083.1"/>
    </source>
</evidence>
<comment type="similarity">
    <text evidence="1">Belongs to the UxaA family.</text>
</comment>
<dbReference type="Pfam" id="PF08666">
    <property type="entry name" value="SAF"/>
    <property type="match status" value="1"/>
</dbReference>
<dbReference type="InterPro" id="IPR044144">
    <property type="entry name" value="SAF_UxaA/GarD"/>
</dbReference>
<dbReference type="Pfam" id="PF20629">
    <property type="entry name" value="GD_AH_C"/>
    <property type="match status" value="1"/>
</dbReference>
<name>A0A7Y0EMR4_9BIFI</name>
<dbReference type="AlphaFoldDB" id="A0A7Y0EMR4"/>
<evidence type="ECO:0000256" key="1">
    <source>
        <dbReference type="ARBA" id="ARBA00010986"/>
    </source>
</evidence>
<reference evidence="4 5" key="1">
    <citation type="submission" date="2020-02" db="EMBL/GenBank/DDBJ databases">
        <title>Characterization of phylogenetic diversity of novel bifidobacterial species isolated in Czech ZOOs.</title>
        <authorList>
            <person name="Lugli G.A."/>
            <person name="Vera N.B."/>
            <person name="Ventura M."/>
        </authorList>
    </citation>
    <scope>NUCLEOTIDE SEQUENCE [LARGE SCALE GENOMIC DNA]</scope>
    <source>
        <strain evidence="4 5">DSM 109957</strain>
    </source>
</reference>
<dbReference type="Proteomes" id="UP000532194">
    <property type="component" value="Unassembled WGS sequence"/>
</dbReference>
<dbReference type="RefSeq" id="WP_169171138.1">
    <property type="nucleotide sequence ID" value="NZ_JAAIII010000001.1"/>
</dbReference>
<dbReference type="GO" id="GO:0016787">
    <property type="term" value="F:hydrolase activity"/>
    <property type="evidence" value="ECO:0007669"/>
    <property type="project" value="UniProtKB-KW"/>
</dbReference>
<gene>
    <name evidence="4" type="ORF">G1C95_0268</name>
</gene>
<dbReference type="EMBL" id="JAAIII010000001">
    <property type="protein sequence ID" value="NMM93083.1"/>
    <property type="molecule type" value="Genomic_DNA"/>
</dbReference>
<dbReference type="InterPro" id="IPR052172">
    <property type="entry name" value="UxaA_altronate/galactarate_dh"/>
</dbReference>
<evidence type="ECO:0000259" key="3">
    <source>
        <dbReference type="SMART" id="SM00858"/>
    </source>
</evidence>
<feature type="domain" description="SAF" evidence="3">
    <location>
        <begin position="67"/>
        <end position="139"/>
    </location>
</feature>